<organism evidence="2 3">
    <name type="scientific">Roridomyces roridus</name>
    <dbReference type="NCBI Taxonomy" id="1738132"/>
    <lineage>
        <taxon>Eukaryota</taxon>
        <taxon>Fungi</taxon>
        <taxon>Dikarya</taxon>
        <taxon>Basidiomycota</taxon>
        <taxon>Agaricomycotina</taxon>
        <taxon>Agaricomycetes</taxon>
        <taxon>Agaricomycetidae</taxon>
        <taxon>Agaricales</taxon>
        <taxon>Marasmiineae</taxon>
        <taxon>Mycenaceae</taxon>
        <taxon>Roridomyces</taxon>
    </lineage>
</organism>
<dbReference type="EMBL" id="JARKIF010000004">
    <property type="protein sequence ID" value="KAJ7641902.1"/>
    <property type="molecule type" value="Genomic_DNA"/>
</dbReference>
<dbReference type="Proteomes" id="UP001221142">
    <property type="component" value="Unassembled WGS sequence"/>
</dbReference>
<feature type="compositionally biased region" description="Polar residues" evidence="1">
    <location>
        <begin position="263"/>
        <end position="273"/>
    </location>
</feature>
<protein>
    <submittedName>
        <fullName evidence="2">Uncharacterized protein</fullName>
    </submittedName>
</protein>
<sequence>MHLNHLDDALVYNPSRFSDFPDLEHSASFSASDAFSSASSAENAMPPNFHAVQSYSVDGIQVGYSVPSAHDVATDCGASEGAVPPDFSAVANEGRSLLAPSQDEVVAYLSEGAGQGCGVNGPEYFAAPSADDHGASGPCQKTPDDFTINDANQQAVEEMSSPFTLDMSGPLSHSSYLHVARAPQDSGLSHAAPHFTGYATRVAYPSGIAYPSGTDAVVSSGYLDNSPAEWFGIHDDFAVEPELSSGNGSTTPTEDRASEYYYSPQSNLPSVGSPTPDAFANAENVPPSAVFGQSTKDDYPLAAQTMYQQPVFFVSTPESFPHTVGHGASSTAQPEYFGAYLPSHDRYAYPLSAPVPDDATSSDGGEYYVPFSEQSGRKRKGKEVDREEMDLPVAKKPRQMMAMTTTSPADDYDSTAEGSSAPVNTQPEGSCSLAGTLTKAAALPHKKAAIRNAKAPTTCWWPGCRAPSISTDGNEVTRHLKAFHGMNHGDAFVCRWPVETGGGAEAECGQRFQGGARGIAKHLQSQLHLKVKFCCTNEGCEGKFARPEGVSKHLEISP</sequence>
<dbReference type="AlphaFoldDB" id="A0AAD7C8Y2"/>
<reference evidence="2" key="1">
    <citation type="submission" date="2023-03" db="EMBL/GenBank/DDBJ databases">
        <title>Massive genome expansion in bonnet fungi (Mycena s.s.) driven by repeated elements and novel gene families across ecological guilds.</title>
        <authorList>
            <consortium name="Lawrence Berkeley National Laboratory"/>
            <person name="Harder C.B."/>
            <person name="Miyauchi S."/>
            <person name="Viragh M."/>
            <person name="Kuo A."/>
            <person name="Thoen E."/>
            <person name="Andreopoulos B."/>
            <person name="Lu D."/>
            <person name="Skrede I."/>
            <person name="Drula E."/>
            <person name="Henrissat B."/>
            <person name="Morin E."/>
            <person name="Kohler A."/>
            <person name="Barry K."/>
            <person name="LaButti K."/>
            <person name="Morin E."/>
            <person name="Salamov A."/>
            <person name="Lipzen A."/>
            <person name="Mereny Z."/>
            <person name="Hegedus B."/>
            <person name="Baldrian P."/>
            <person name="Stursova M."/>
            <person name="Weitz H."/>
            <person name="Taylor A."/>
            <person name="Grigoriev I.V."/>
            <person name="Nagy L.G."/>
            <person name="Martin F."/>
            <person name="Kauserud H."/>
        </authorList>
    </citation>
    <scope>NUCLEOTIDE SEQUENCE</scope>
    <source>
        <strain evidence="2">9284</strain>
    </source>
</reference>
<name>A0AAD7C8Y2_9AGAR</name>
<feature type="region of interest" description="Disordered" evidence="1">
    <location>
        <begin position="367"/>
        <end position="389"/>
    </location>
</feature>
<keyword evidence="3" id="KW-1185">Reference proteome</keyword>
<feature type="region of interest" description="Disordered" evidence="1">
    <location>
        <begin position="405"/>
        <end position="428"/>
    </location>
</feature>
<evidence type="ECO:0000313" key="2">
    <source>
        <dbReference type="EMBL" id="KAJ7641902.1"/>
    </source>
</evidence>
<feature type="region of interest" description="Disordered" evidence="1">
    <location>
        <begin position="262"/>
        <end position="281"/>
    </location>
</feature>
<comment type="caution">
    <text evidence="2">The sequence shown here is derived from an EMBL/GenBank/DDBJ whole genome shotgun (WGS) entry which is preliminary data.</text>
</comment>
<evidence type="ECO:0000256" key="1">
    <source>
        <dbReference type="SAM" id="MobiDB-lite"/>
    </source>
</evidence>
<proteinExistence type="predicted"/>
<accession>A0AAD7C8Y2</accession>
<gene>
    <name evidence="2" type="ORF">FB45DRAFT_363112</name>
</gene>
<feature type="compositionally biased region" description="Polar residues" evidence="1">
    <location>
        <begin position="416"/>
        <end position="428"/>
    </location>
</feature>
<evidence type="ECO:0000313" key="3">
    <source>
        <dbReference type="Proteomes" id="UP001221142"/>
    </source>
</evidence>